<dbReference type="Pfam" id="PF00361">
    <property type="entry name" value="Proton_antipo_M"/>
    <property type="match status" value="1"/>
</dbReference>
<keyword evidence="16 18" id="KW-0472">Membrane</keyword>
<feature type="transmembrane region" description="Helical" evidence="18">
    <location>
        <begin position="259"/>
        <end position="284"/>
    </location>
</feature>
<keyword evidence="7 18" id="KW-0679">Respiratory chain</keyword>
<evidence type="ECO:0000256" key="13">
    <source>
        <dbReference type="ARBA" id="ARBA00023027"/>
    </source>
</evidence>
<evidence type="ECO:0000256" key="17">
    <source>
        <dbReference type="ARBA" id="ARBA00049551"/>
    </source>
</evidence>
<evidence type="ECO:0000256" key="11">
    <source>
        <dbReference type="ARBA" id="ARBA00022982"/>
    </source>
</evidence>
<comment type="subcellular location">
    <subcellularLocation>
        <location evidence="2 18">Mitochondrion inner membrane</location>
        <topology evidence="2 18">Multi-pass membrane protein</topology>
    </subcellularLocation>
</comment>
<feature type="transmembrane region" description="Helical" evidence="18">
    <location>
        <begin position="50"/>
        <end position="72"/>
    </location>
</feature>
<evidence type="ECO:0000256" key="15">
    <source>
        <dbReference type="ARBA" id="ARBA00023128"/>
    </source>
</evidence>
<comment type="function">
    <text evidence="1">Core subunit of the mitochondrial membrane respiratory chain NADH dehydrogenase (Complex I) that is believed to belong to the minimal assembly required for catalysis. Complex I functions in the transfer of electrons from NADH to the respiratory chain. The immediate electron acceptor for the enzyme is believed to be ubiquinone.</text>
</comment>
<dbReference type="InterPro" id="IPR001750">
    <property type="entry name" value="ND/Mrp_TM"/>
</dbReference>
<evidence type="ECO:0000256" key="18">
    <source>
        <dbReference type="RuleBase" id="RU003403"/>
    </source>
</evidence>
<feature type="transmembrane region" description="Helical" evidence="18">
    <location>
        <begin position="226"/>
        <end position="247"/>
    </location>
</feature>
<evidence type="ECO:0000259" key="19">
    <source>
        <dbReference type="Pfam" id="PF00361"/>
    </source>
</evidence>
<feature type="transmembrane region" description="Helical" evidence="18">
    <location>
        <begin position="6"/>
        <end position="38"/>
    </location>
</feature>
<evidence type="ECO:0000256" key="9">
    <source>
        <dbReference type="ARBA" id="ARBA00022792"/>
    </source>
</evidence>
<keyword evidence="10 18" id="KW-1278">Translocase</keyword>
<dbReference type="EC" id="7.1.1.2" evidence="4 18"/>
<feature type="transmembrane region" description="Helical" evidence="18">
    <location>
        <begin position="305"/>
        <end position="325"/>
    </location>
</feature>
<geneLocation type="mitochondrion" evidence="20"/>
<dbReference type="EMBL" id="MG193456">
    <property type="protein sequence ID" value="AXS65951.1"/>
    <property type="molecule type" value="Genomic_DNA"/>
</dbReference>
<organism evidence="20">
    <name type="scientific">Curculionoidea sp. 20 KM-2017</name>
    <dbReference type="NCBI Taxonomy" id="2219404"/>
    <lineage>
        <taxon>Eukaryota</taxon>
        <taxon>Metazoa</taxon>
        <taxon>Ecdysozoa</taxon>
        <taxon>Arthropoda</taxon>
        <taxon>Hexapoda</taxon>
        <taxon>Insecta</taxon>
        <taxon>Pterygota</taxon>
        <taxon>Neoptera</taxon>
        <taxon>Endopterygota</taxon>
        <taxon>Coleoptera</taxon>
        <taxon>Polyphaga</taxon>
        <taxon>Cucujiformia</taxon>
    </lineage>
</organism>
<evidence type="ECO:0000256" key="14">
    <source>
        <dbReference type="ARBA" id="ARBA00023075"/>
    </source>
</evidence>
<evidence type="ECO:0000256" key="3">
    <source>
        <dbReference type="ARBA" id="ARBA00007012"/>
    </source>
</evidence>
<keyword evidence="13 18" id="KW-0520">NAD</keyword>
<evidence type="ECO:0000256" key="1">
    <source>
        <dbReference type="ARBA" id="ARBA00003257"/>
    </source>
</evidence>
<keyword evidence="15 18" id="KW-0496">Mitochondrion</keyword>
<dbReference type="InterPro" id="IPR050175">
    <property type="entry name" value="Complex_I_Subunit_2"/>
</dbReference>
<feature type="transmembrane region" description="Helical" evidence="18">
    <location>
        <begin position="78"/>
        <end position="102"/>
    </location>
</feature>
<evidence type="ECO:0000313" key="20">
    <source>
        <dbReference type="EMBL" id="AXS65951.1"/>
    </source>
</evidence>
<proteinExistence type="inferred from homology"/>
<sequence>MLFLKFMIIGTLISISSISWILAWMGLEVNLLAFIPLLKKEKLKKYSEMTLKYFITQAMGSSFLLFSIIVILNSEKSSLFYSSILTDLALMLKLGVAPMHFWLVEIMSKMHWNLIIILSTWQKIAPMLLIFYSSNNLMFISMMIMMSSLLSSIQGLNQICLRKILAYSSINHMSWMMSALLISPSIWWCYFLFYSLTNIILITLLKKYKMFYMTQLSKFLSSNKTFKFLFMMNLFSLGGLPPFMGFFPKWLIINMMVQIKFILVAVITIVFSLISLFFYIRICFSTLMLCYSSSSILNKKTYPSHLTLVTNFFSMFFILWMPLIFKLC</sequence>
<dbReference type="GO" id="GO:0006120">
    <property type="term" value="P:mitochondrial electron transport, NADH to ubiquinone"/>
    <property type="evidence" value="ECO:0007669"/>
    <property type="project" value="InterPro"/>
</dbReference>
<evidence type="ECO:0000256" key="2">
    <source>
        <dbReference type="ARBA" id="ARBA00004448"/>
    </source>
</evidence>
<dbReference type="InterPro" id="IPR003917">
    <property type="entry name" value="NADH_UbQ_OxRdtase_chain2"/>
</dbReference>
<protein>
    <recommendedName>
        <fullName evidence="5 18">NADH-ubiquinone oxidoreductase chain 2</fullName>
        <ecNumber evidence="4 18">7.1.1.2</ecNumber>
    </recommendedName>
</protein>
<dbReference type="PANTHER" id="PTHR46552:SF1">
    <property type="entry name" value="NADH-UBIQUINONE OXIDOREDUCTASE CHAIN 2"/>
    <property type="match status" value="1"/>
</dbReference>
<evidence type="ECO:0000256" key="12">
    <source>
        <dbReference type="ARBA" id="ARBA00022989"/>
    </source>
</evidence>
<gene>
    <name evidence="20" type="primary">nad2</name>
</gene>
<dbReference type="PRINTS" id="PR01436">
    <property type="entry name" value="NADHDHGNASE2"/>
</dbReference>
<keyword evidence="12 18" id="KW-1133">Transmembrane helix</keyword>
<dbReference type="GO" id="GO:0008137">
    <property type="term" value="F:NADH dehydrogenase (ubiquinone) activity"/>
    <property type="evidence" value="ECO:0007669"/>
    <property type="project" value="UniProtKB-EC"/>
</dbReference>
<keyword evidence="9 18" id="KW-0999">Mitochondrion inner membrane</keyword>
<comment type="catalytic activity">
    <reaction evidence="17 18">
        <text>a ubiquinone + NADH + 5 H(+)(in) = a ubiquinol + NAD(+) + 4 H(+)(out)</text>
        <dbReference type="Rhea" id="RHEA:29091"/>
        <dbReference type="Rhea" id="RHEA-COMP:9565"/>
        <dbReference type="Rhea" id="RHEA-COMP:9566"/>
        <dbReference type="ChEBI" id="CHEBI:15378"/>
        <dbReference type="ChEBI" id="CHEBI:16389"/>
        <dbReference type="ChEBI" id="CHEBI:17976"/>
        <dbReference type="ChEBI" id="CHEBI:57540"/>
        <dbReference type="ChEBI" id="CHEBI:57945"/>
        <dbReference type="EC" id="7.1.1.2"/>
    </reaction>
</comment>
<keyword evidence="8 18" id="KW-0812">Transmembrane</keyword>
<reference evidence="20" key="1">
    <citation type="journal article" date="2018" name="J. ISSAAS">
        <title>The contribution of mitochondrial metagenomics to large-scale data mining and phylogenetic analysis of Coleoptera.</title>
        <authorList>
            <person name="Miller K."/>
            <person name="Linard B."/>
            <person name="Motyka M."/>
            <person name="Bocek M."/>
            <person name="Vogler A.P."/>
        </authorList>
    </citation>
    <scope>NUCLEOTIDE SEQUENCE</scope>
</reference>
<keyword evidence="6" id="KW-0813">Transport</keyword>
<comment type="function">
    <text evidence="18">Core subunit of the mitochondrial membrane respiratory chain NADH dehydrogenase (Complex I) which catalyzes electron transfer from NADH through the respiratory chain, using ubiquinone as an electron acceptor. Essential for the catalytic activity and assembly of complex I.</text>
</comment>
<evidence type="ECO:0000256" key="8">
    <source>
        <dbReference type="ARBA" id="ARBA00022692"/>
    </source>
</evidence>
<dbReference type="AlphaFoldDB" id="A0A346RIQ4"/>
<dbReference type="PANTHER" id="PTHR46552">
    <property type="entry name" value="NADH-UBIQUINONE OXIDOREDUCTASE CHAIN 2"/>
    <property type="match status" value="1"/>
</dbReference>
<keyword evidence="14 18" id="KW-0830">Ubiquinone</keyword>
<evidence type="ECO:0000256" key="4">
    <source>
        <dbReference type="ARBA" id="ARBA00012944"/>
    </source>
</evidence>
<dbReference type="GO" id="GO:0005743">
    <property type="term" value="C:mitochondrial inner membrane"/>
    <property type="evidence" value="ECO:0007669"/>
    <property type="project" value="UniProtKB-SubCell"/>
</dbReference>
<feature type="domain" description="NADH:quinone oxidoreductase/Mrp antiporter transmembrane" evidence="19">
    <location>
        <begin position="18"/>
        <end position="274"/>
    </location>
</feature>
<accession>A0A346RIQ4</accession>
<evidence type="ECO:0000256" key="5">
    <source>
        <dbReference type="ARBA" id="ARBA00021008"/>
    </source>
</evidence>
<evidence type="ECO:0000256" key="7">
    <source>
        <dbReference type="ARBA" id="ARBA00022660"/>
    </source>
</evidence>
<evidence type="ECO:0000256" key="16">
    <source>
        <dbReference type="ARBA" id="ARBA00023136"/>
    </source>
</evidence>
<name>A0A346RIQ4_9CUCU</name>
<comment type="similarity">
    <text evidence="3 18">Belongs to the complex I subunit 2 family.</text>
</comment>
<feature type="transmembrane region" description="Helical" evidence="18">
    <location>
        <begin position="188"/>
        <end position="205"/>
    </location>
</feature>
<evidence type="ECO:0000256" key="10">
    <source>
        <dbReference type="ARBA" id="ARBA00022967"/>
    </source>
</evidence>
<evidence type="ECO:0000256" key="6">
    <source>
        <dbReference type="ARBA" id="ARBA00022448"/>
    </source>
</evidence>
<keyword evidence="11 18" id="KW-0249">Electron transport</keyword>